<accession>A0ACC2LBL2</accession>
<dbReference type="Proteomes" id="UP001234297">
    <property type="component" value="Chromosome 7"/>
</dbReference>
<protein>
    <submittedName>
        <fullName evidence="1">Uncharacterized protein</fullName>
    </submittedName>
</protein>
<keyword evidence="2" id="KW-1185">Reference proteome</keyword>
<name>A0ACC2LBL2_PERAE</name>
<evidence type="ECO:0000313" key="1">
    <source>
        <dbReference type="EMBL" id="KAJ8630881.1"/>
    </source>
</evidence>
<reference evidence="1 2" key="1">
    <citation type="journal article" date="2022" name="Hortic Res">
        <title>A haplotype resolved chromosomal level avocado genome allows analysis of novel avocado genes.</title>
        <authorList>
            <person name="Nath O."/>
            <person name="Fletcher S.J."/>
            <person name="Hayward A."/>
            <person name="Shaw L.M."/>
            <person name="Masouleh A.K."/>
            <person name="Furtado A."/>
            <person name="Henry R.J."/>
            <person name="Mitter N."/>
        </authorList>
    </citation>
    <scope>NUCLEOTIDE SEQUENCE [LARGE SCALE GENOMIC DNA]</scope>
    <source>
        <strain evidence="2">cv. Hass</strain>
    </source>
</reference>
<organism evidence="1 2">
    <name type="scientific">Persea americana</name>
    <name type="common">Avocado</name>
    <dbReference type="NCBI Taxonomy" id="3435"/>
    <lineage>
        <taxon>Eukaryota</taxon>
        <taxon>Viridiplantae</taxon>
        <taxon>Streptophyta</taxon>
        <taxon>Embryophyta</taxon>
        <taxon>Tracheophyta</taxon>
        <taxon>Spermatophyta</taxon>
        <taxon>Magnoliopsida</taxon>
        <taxon>Magnoliidae</taxon>
        <taxon>Laurales</taxon>
        <taxon>Lauraceae</taxon>
        <taxon>Persea</taxon>
    </lineage>
</organism>
<dbReference type="EMBL" id="CM056815">
    <property type="protein sequence ID" value="KAJ8630881.1"/>
    <property type="molecule type" value="Genomic_DNA"/>
</dbReference>
<sequence length="69" mass="7417">MISVCSARGKRAATALCAGRRKKRGGDGGDGLCRTFQGDDGTWAEMKEGEDGHCTPEEKGLSRDWVLCK</sequence>
<evidence type="ECO:0000313" key="2">
    <source>
        <dbReference type="Proteomes" id="UP001234297"/>
    </source>
</evidence>
<proteinExistence type="predicted"/>
<gene>
    <name evidence="1" type="ORF">MRB53_024204</name>
</gene>
<comment type="caution">
    <text evidence="1">The sequence shown here is derived from an EMBL/GenBank/DDBJ whole genome shotgun (WGS) entry which is preliminary data.</text>
</comment>